<reference evidence="1" key="1">
    <citation type="submission" date="2021-05" db="EMBL/GenBank/DDBJ databases">
        <authorList>
            <person name="Sun Q."/>
            <person name="Inoue M."/>
        </authorList>
    </citation>
    <scope>NUCLEOTIDE SEQUENCE</scope>
    <source>
        <strain evidence="1">VKM B-3255</strain>
    </source>
</reference>
<dbReference type="RefSeq" id="WP_213753586.1">
    <property type="nucleotide sequence ID" value="NZ_JAHCQH010000004.1"/>
</dbReference>
<keyword evidence="2" id="KW-1185">Reference proteome</keyword>
<comment type="caution">
    <text evidence="1">The sequence shown here is derived from an EMBL/GenBank/DDBJ whole genome shotgun (WGS) entry which is preliminary data.</text>
</comment>
<sequence>MGVGDRAAAVSAPGIALSSFSILPSLYVGGGYNDNITATNTNEKADWILTVKPAVTVKSDWTQHYLGFDGYFQSGSYAKYSDADYQNYSVGTNGRLDMADNLELIGYARFSHLNELPGDDETDTGLTSPLPYDQTTAGVGFRKQFNRMWTRVLFDFRDRAFDDAIDGVPTDQSYRDGQDYKISGRVGYDISPLTSVFVGGSYGWAFMDDPDYNAEEYEVITGFEFQPSRLTRGEIFIGYKYWDSEGDIDSIPHFTYGANLDWFATPLLTINFNAKQEVLTSNFDYAGLSGSSVLSSTVGIRGDYEWRRNILLSAWFSYQNQNYEDYPRDDDQYVAGAELRYLYNRYATFRLTYNYTDYASSLNGVNGVEDYQQSVVSGGIVLTY</sequence>
<accession>A0ABS5R3B3</accession>
<name>A0ABS5R3B3_9HYPH</name>
<dbReference type="InterPro" id="IPR018759">
    <property type="entry name" value="BBP2_2"/>
</dbReference>
<proteinExistence type="predicted"/>
<dbReference type="EMBL" id="JAHCQH010000004">
    <property type="protein sequence ID" value="MBS9475730.1"/>
    <property type="molecule type" value="Genomic_DNA"/>
</dbReference>
<gene>
    <name evidence="1" type="ORF">KIP89_01230</name>
</gene>
<dbReference type="Pfam" id="PF10082">
    <property type="entry name" value="BBP2_2"/>
    <property type="match status" value="1"/>
</dbReference>
<organism evidence="1 2">
    <name type="scientific">Ancylobacter radicis</name>
    <dbReference type="NCBI Taxonomy" id="2836179"/>
    <lineage>
        <taxon>Bacteria</taxon>
        <taxon>Pseudomonadati</taxon>
        <taxon>Pseudomonadota</taxon>
        <taxon>Alphaproteobacteria</taxon>
        <taxon>Hyphomicrobiales</taxon>
        <taxon>Xanthobacteraceae</taxon>
        <taxon>Ancylobacter</taxon>
    </lineage>
</organism>
<evidence type="ECO:0000313" key="2">
    <source>
        <dbReference type="Proteomes" id="UP001166585"/>
    </source>
</evidence>
<protein>
    <submittedName>
        <fullName evidence="1">Outer membrane beta-barrel protein</fullName>
    </submittedName>
</protein>
<dbReference type="Proteomes" id="UP001166585">
    <property type="component" value="Unassembled WGS sequence"/>
</dbReference>
<evidence type="ECO:0000313" key="1">
    <source>
        <dbReference type="EMBL" id="MBS9475730.1"/>
    </source>
</evidence>